<dbReference type="Gene3D" id="1.10.10.10">
    <property type="entry name" value="Winged helix-like DNA-binding domain superfamily/Winged helix DNA-binding domain"/>
    <property type="match status" value="1"/>
</dbReference>
<dbReference type="InterPro" id="IPR036388">
    <property type="entry name" value="WH-like_DNA-bd_sf"/>
</dbReference>
<protein>
    <submittedName>
        <fullName evidence="2">Sugar kinase</fullName>
    </submittedName>
</protein>
<dbReference type="InterPro" id="IPR000600">
    <property type="entry name" value="ROK"/>
</dbReference>
<comment type="similarity">
    <text evidence="1">Belongs to the ROK (NagC/XylR) family.</text>
</comment>
<dbReference type="InterPro" id="IPR036390">
    <property type="entry name" value="WH_DNA-bd_sf"/>
</dbReference>
<gene>
    <name evidence="2" type="ORF">GCM10008938_38080</name>
</gene>
<dbReference type="PROSITE" id="PS01125">
    <property type="entry name" value="ROK"/>
    <property type="match status" value="1"/>
</dbReference>
<evidence type="ECO:0000313" key="3">
    <source>
        <dbReference type="Proteomes" id="UP000632222"/>
    </source>
</evidence>
<sequence length="410" mass="43945">MYTLEWNRRNHMKLSDEEQKVLQAVLWYGPQSKQQLAVHTRLSRSKVGQVLEDLTSGGWIVDIGQQESSGGRKANLYSLNAGLGYLIGIDLGVSEVKIAIADTALQVIGIHSHPIETRAGAGVVMATVARLIDDLLKQHDIKPERLMSLAMGVPSPIEKSTGLLVSPPVMPNWEGFSIQEYFVHRLAVPVPVYVDNDTNLMALGELWNARRAEEGDKFDSFMVLKLSTGIGAGIVIAGNIYRGAFGGAGEIGHIPLDPEGPRCNCGQTGCLEVMAGARAILRSATEAGQRGQSEFFAQVLKERDQLTVNDVSQAASEGDSAANAIIQAAGLKIGQVLAGLTNVLCPSHILIGGELAHIGPLMLAGIRQSVYGRAMPLATRKLIVDYTRLGDHAGLMGSLAFSMLSYLGQE</sequence>
<dbReference type="GO" id="GO:0016301">
    <property type="term" value="F:kinase activity"/>
    <property type="evidence" value="ECO:0007669"/>
    <property type="project" value="UniProtKB-KW"/>
</dbReference>
<dbReference type="InterPro" id="IPR049874">
    <property type="entry name" value="ROK_cs"/>
</dbReference>
<dbReference type="InterPro" id="IPR043129">
    <property type="entry name" value="ATPase_NBD"/>
</dbReference>
<dbReference type="PANTHER" id="PTHR18964:SF173">
    <property type="entry name" value="GLUCOKINASE"/>
    <property type="match status" value="1"/>
</dbReference>
<accession>A0ABQ2D771</accession>
<dbReference type="Proteomes" id="UP000632222">
    <property type="component" value="Unassembled WGS sequence"/>
</dbReference>
<reference evidence="3" key="1">
    <citation type="journal article" date="2019" name="Int. J. Syst. Evol. Microbiol.">
        <title>The Global Catalogue of Microorganisms (GCM) 10K type strain sequencing project: providing services to taxonomists for standard genome sequencing and annotation.</title>
        <authorList>
            <consortium name="The Broad Institute Genomics Platform"/>
            <consortium name="The Broad Institute Genome Sequencing Center for Infectious Disease"/>
            <person name="Wu L."/>
            <person name="Ma J."/>
        </authorList>
    </citation>
    <scope>NUCLEOTIDE SEQUENCE [LARGE SCALE GENOMIC DNA]</scope>
    <source>
        <strain evidence="3">JCM 14370</strain>
    </source>
</reference>
<comment type="caution">
    <text evidence="2">The sequence shown here is derived from an EMBL/GenBank/DDBJ whole genome shotgun (WGS) entry which is preliminary data.</text>
</comment>
<organism evidence="2 3">
    <name type="scientific">Deinococcus roseus</name>
    <dbReference type="NCBI Taxonomy" id="392414"/>
    <lineage>
        <taxon>Bacteria</taxon>
        <taxon>Thermotogati</taxon>
        <taxon>Deinococcota</taxon>
        <taxon>Deinococci</taxon>
        <taxon>Deinococcales</taxon>
        <taxon>Deinococcaceae</taxon>
        <taxon>Deinococcus</taxon>
    </lineage>
</organism>
<keyword evidence="3" id="KW-1185">Reference proteome</keyword>
<dbReference type="SUPFAM" id="SSF53067">
    <property type="entry name" value="Actin-like ATPase domain"/>
    <property type="match status" value="1"/>
</dbReference>
<proteinExistence type="inferred from homology"/>
<name>A0ABQ2D771_9DEIO</name>
<evidence type="ECO:0000313" key="2">
    <source>
        <dbReference type="EMBL" id="GGJ48469.1"/>
    </source>
</evidence>
<dbReference type="Pfam" id="PF00480">
    <property type="entry name" value="ROK"/>
    <property type="match status" value="1"/>
</dbReference>
<evidence type="ECO:0000256" key="1">
    <source>
        <dbReference type="ARBA" id="ARBA00006479"/>
    </source>
</evidence>
<dbReference type="EMBL" id="BMOD01000019">
    <property type="protein sequence ID" value="GGJ48469.1"/>
    <property type="molecule type" value="Genomic_DNA"/>
</dbReference>
<dbReference type="SUPFAM" id="SSF46785">
    <property type="entry name" value="Winged helix' DNA-binding domain"/>
    <property type="match status" value="1"/>
</dbReference>
<keyword evidence="2" id="KW-0808">Transferase</keyword>
<dbReference type="Gene3D" id="3.30.420.40">
    <property type="match status" value="2"/>
</dbReference>
<dbReference type="PANTHER" id="PTHR18964">
    <property type="entry name" value="ROK (REPRESSOR, ORF, KINASE) FAMILY"/>
    <property type="match status" value="1"/>
</dbReference>
<keyword evidence="2" id="KW-0418">Kinase</keyword>